<feature type="domain" description="FAD-binding PCMH-type" evidence="6">
    <location>
        <begin position="30"/>
        <end position="200"/>
    </location>
</feature>
<dbReference type="InterPro" id="IPR016166">
    <property type="entry name" value="FAD-bd_PCMH"/>
</dbReference>
<accession>A0A6A6UIH6</accession>
<evidence type="ECO:0000313" key="8">
    <source>
        <dbReference type="Proteomes" id="UP000799302"/>
    </source>
</evidence>
<dbReference type="Gene3D" id="3.30.43.10">
    <property type="entry name" value="Uridine Diphospho-n-acetylenolpyruvylglucosamine Reductase, domain 2"/>
    <property type="match status" value="1"/>
</dbReference>
<comment type="cofactor">
    <cofactor evidence="1">
        <name>FAD</name>
        <dbReference type="ChEBI" id="CHEBI:57692"/>
    </cofactor>
</comment>
<sequence>MAIESFQTKLSSNATISPAGAKIQRWSDFNYFSSGRVVNVATEEDVQATIQHCIAQNINFSVQSGGHGWSAFPDLPHDEVMINMRGLNQVTFNSDKTEATIQGGAIIKEVVDAAWDNDVHIVTGTCNEVGYVGALLGGGFGHMCAVYGLLIENVLSMNVVLADGSLRTIAAADEDLWFAFRGAGHNFGVVTSVTAKTHPVPRDQNNASVGALLFTEDKLEALIQAVEDLKLEPNMDIFTGFITSGPPHFTPVLAVFPFFYGPVEEARKAFASIIDLGPMVDDIRYAPYNRWNDGIDAFCAKGGRKPGYGVGVSKLVPSTWRSIWNQYVEFLEHEGTGHSGMLIEQYPQVKMENDTSSFPARGIRYNTFMLPWYPDATLDTEAQKLGKAMVDALDRDGSATSLKYVNHAFGDEPSEVVYGDRLDKLTDLKRKYDPENIFNRWFKLA</sequence>
<evidence type="ECO:0000313" key="7">
    <source>
        <dbReference type="EMBL" id="KAF2672012.1"/>
    </source>
</evidence>
<organism evidence="7 8">
    <name type="scientific">Microthyrium microscopicum</name>
    <dbReference type="NCBI Taxonomy" id="703497"/>
    <lineage>
        <taxon>Eukaryota</taxon>
        <taxon>Fungi</taxon>
        <taxon>Dikarya</taxon>
        <taxon>Ascomycota</taxon>
        <taxon>Pezizomycotina</taxon>
        <taxon>Dothideomycetes</taxon>
        <taxon>Dothideomycetes incertae sedis</taxon>
        <taxon>Microthyriales</taxon>
        <taxon>Microthyriaceae</taxon>
        <taxon>Microthyrium</taxon>
    </lineage>
</organism>
<dbReference type="PANTHER" id="PTHR42973:SF39">
    <property type="entry name" value="FAD-BINDING PCMH-TYPE DOMAIN-CONTAINING PROTEIN"/>
    <property type="match status" value="1"/>
</dbReference>
<dbReference type="InterPro" id="IPR036318">
    <property type="entry name" value="FAD-bd_PCMH-like_sf"/>
</dbReference>
<dbReference type="InterPro" id="IPR016169">
    <property type="entry name" value="FAD-bd_PCMH_sub2"/>
</dbReference>
<keyword evidence="5" id="KW-0560">Oxidoreductase</keyword>
<dbReference type="SUPFAM" id="SSF56176">
    <property type="entry name" value="FAD-binding/transporter-associated domain-like"/>
    <property type="match status" value="1"/>
</dbReference>
<evidence type="ECO:0000256" key="2">
    <source>
        <dbReference type="ARBA" id="ARBA00005466"/>
    </source>
</evidence>
<evidence type="ECO:0000259" key="6">
    <source>
        <dbReference type="PROSITE" id="PS51387"/>
    </source>
</evidence>
<dbReference type="EMBL" id="MU004232">
    <property type="protein sequence ID" value="KAF2672012.1"/>
    <property type="molecule type" value="Genomic_DNA"/>
</dbReference>
<proteinExistence type="inferred from homology"/>
<dbReference type="PANTHER" id="PTHR42973">
    <property type="entry name" value="BINDING OXIDOREDUCTASE, PUTATIVE (AFU_ORTHOLOGUE AFUA_1G17690)-RELATED"/>
    <property type="match status" value="1"/>
</dbReference>
<dbReference type="SUPFAM" id="SSF55103">
    <property type="entry name" value="FAD-linked oxidases, C-terminal domain"/>
    <property type="match status" value="1"/>
</dbReference>
<dbReference type="InterPro" id="IPR016164">
    <property type="entry name" value="FAD-linked_Oxase-like_C"/>
</dbReference>
<dbReference type="Pfam" id="PF01565">
    <property type="entry name" value="FAD_binding_4"/>
    <property type="match status" value="1"/>
</dbReference>
<evidence type="ECO:0000256" key="1">
    <source>
        <dbReference type="ARBA" id="ARBA00001974"/>
    </source>
</evidence>
<dbReference type="InterPro" id="IPR050416">
    <property type="entry name" value="FAD-linked_Oxidoreductase"/>
</dbReference>
<keyword evidence="3" id="KW-0285">Flavoprotein</keyword>
<dbReference type="Gene3D" id="3.40.462.20">
    <property type="match status" value="1"/>
</dbReference>
<protein>
    <submittedName>
        <fullName evidence="7">FAD-binding domain-containing protein</fullName>
    </submittedName>
</protein>
<evidence type="ECO:0000256" key="4">
    <source>
        <dbReference type="ARBA" id="ARBA00022827"/>
    </source>
</evidence>
<dbReference type="InterPro" id="IPR016167">
    <property type="entry name" value="FAD-bd_PCMH_sub1"/>
</dbReference>
<dbReference type="GO" id="GO:0071949">
    <property type="term" value="F:FAD binding"/>
    <property type="evidence" value="ECO:0007669"/>
    <property type="project" value="InterPro"/>
</dbReference>
<dbReference type="PROSITE" id="PS51387">
    <property type="entry name" value="FAD_PCMH"/>
    <property type="match status" value="1"/>
</dbReference>
<dbReference type="InterPro" id="IPR012951">
    <property type="entry name" value="BBE"/>
</dbReference>
<evidence type="ECO:0000256" key="5">
    <source>
        <dbReference type="ARBA" id="ARBA00023002"/>
    </source>
</evidence>
<gene>
    <name evidence="7" type="ORF">BT63DRAFT_422519</name>
</gene>
<dbReference type="AlphaFoldDB" id="A0A6A6UIH6"/>
<dbReference type="InterPro" id="IPR006094">
    <property type="entry name" value="Oxid_FAD_bind_N"/>
</dbReference>
<dbReference type="Proteomes" id="UP000799302">
    <property type="component" value="Unassembled WGS sequence"/>
</dbReference>
<dbReference type="Gene3D" id="3.30.465.10">
    <property type="match status" value="1"/>
</dbReference>
<keyword evidence="4" id="KW-0274">FAD</keyword>
<dbReference type="Pfam" id="PF08031">
    <property type="entry name" value="BBE"/>
    <property type="match status" value="1"/>
</dbReference>
<comment type="similarity">
    <text evidence="2">Belongs to the oxygen-dependent FAD-linked oxidoreductase family.</text>
</comment>
<dbReference type="OrthoDB" id="415825at2759"/>
<evidence type="ECO:0000256" key="3">
    <source>
        <dbReference type="ARBA" id="ARBA00022630"/>
    </source>
</evidence>
<name>A0A6A6UIH6_9PEZI</name>
<keyword evidence="8" id="KW-1185">Reference proteome</keyword>
<reference evidence="7" key="1">
    <citation type="journal article" date="2020" name="Stud. Mycol.">
        <title>101 Dothideomycetes genomes: a test case for predicting lifestyles and emergence of pathogens.</title>
        <authorList>
            <person name="Haridas S."/>
            <person name="Albert R."/>
            <person name="Binder M."/>
            <person name="Bloem J."/>
            <person name="Labutti K."/>
            <person name="Salamov A."/>
            <person name="Andreopoulos B."/>
            <person name="Baker S."/>
            <person name="Barry K."/>
            <person name="Bills G."/>
            <person name="Bluhm B."/>
            <person name="Cannon C."/>
            <person name="Castanera R."/>
            <person name="Culley D."/>
            <person name="Daum C."/>
            <person name="Ezra D."/>
            <person name="Gonzalez J."/>
            <person name="Henrissat B."/>
            <person name="Kuo A."/>
            <person name="Liang C."/>
            <person name="Lipzen A."/>
            <person name="Lutzoni F."/>
            <person name="Magnuson J."/>
            <person name="Mondo S."/>
            <person name="Nolan M."/>
            <person name="Ohm R."/>
            <person name="Pangilinan J."/>
            <person name="Park H.-J."/>
            <person name="Ramirez L."/>
            <person name="Alfaro M."/>
            <person name="Sun H."/>
            <person name="Tritt A."/>
            <person name="Yoshinaga Y."/>
            <person name="Zwiers L.-H."/>
            <person name="Turgeon B."/>
            <person name="Goodwin S."/>
            <person name="Spatafora J."/>
            <person name="Crous P."/>
            <person name="Grigoriev I."/>
        </authorList>
    </citation>
    <scope>NUCLEOTIDE SEQUENCE</scope>
    <source>
        <strain evidence="7">CBS 115976</strain>
    </source>
</reference>
<dbReference type="GO" id="GO:0016491">
    <property type="term" value="F:oxidoreductase activity"/>
    <property type="evidence" value="ECO:0007669"/>
    <property type="project" value="UniProtKB-KW"/>
</dbReference>